<dbReference type="EMBL" id="FOSQ01000001">
    <property type="protein sequence ID" value="SFK21294.1"/>
    <property type="molecule type" value="Genomic_DNA"/>
</dbReference>
<organism evidence="2 3">
    <name type="scientific">Falsiroseomonas stagni DSM 19981</name>
    <dbReference type="NCBI Taxonomy" id="1123062"/>
    <lineage>
        <taxon>Bacteria</taxon>
        <taxon>Pseudomonadati</taxon>
        <taxon>Pseudomonadota</taxon>
        <taxon>Alphaproteobacteria</taxon>
        <taxon>Acetobacterales</taxon>
        <taxon>Roseomonadaceae</taxon>
        <taxon>Falsiroseomonas</taxon>
    </lineage>
</organism>
<dbReference type="Pfam" id="PF07486">
    <property type="entry name" value="Hydrolase_2"/>
    <property type="match status" value="1"/>
</dbReference>
<dbReference type="RefSeq" id="WP_092955041.1">
    <property type="nucleotide sequence ID" value="NZ_FOSQ01000001.1"/>
</dbReference>
<reference evidence="2 3" key="1">
    <citation type="submission" date="2016-10" db="EMBL/GenBank/DDBJ databases">
        <authorList>
            <person name="de Groot N.N."/>
        </authorList>
    </citation>
    <scope>NUCLEOTIDE SEQUENCE [LARGE SCALE GENOMIC DNA]</scope>
    <source>
        <strain evidence="2 3">DSM 19981</strain>
    </source>
</reference>
<dbReference type="InterPro" id="IPR011105">
    <property type="entry name" value="Cell_wall_hydrolase_SleB"/>
</dbReference>
<sequence>MSASLDRAATPAGLTVLALTLWGEAAGRPVRGLEGIAAVVMNRLRLASLPDGPKHLGTGVDAICRAPFQFACWHPRHPRRGAMVDPATRNDPAFAICQRIAGRALSGTLPDPTRGATHYHAADTLPRWAVGQVPVAEAGGLVFYRLLG</sequence>
<protein>
    <submittedName>
        <fullName evidence="2">Cell Wall Hydrolase</fullName>
    </submittedName>
</protein>
<name>A0A1I3XP16_9PROT</name>
<dbReference type="Proteomes" id="UP000199473">
    <property type="component" value="Unassembled WGS sequence"/>
</dbReference>
<accession>A0A1I3XP16</accession>
<proteinExistence type="predicted"/>
<keyword evidence="3" id="KW-1185">Reference proteome</keyword>
<dbReference type="GO" id="GO:0016787">
    <property type="term" value="F:hydrolase activity"/>
    <property type="evidence" value="ECO:0007669"/>
    <property type="project" value="UniProtKB-KW"/>
</dbReference>
<dbReference type="InterPro" id="IPR042047">
    <property type="entry name" value="SleB_dom1"/>
</dbReference>
<feature type="domain" description="Cell wall hydrolase SleB" evidence="1">
    <location>
        <begin position="29"/>
        <end position="144"/>
    </location>
</feature>
<dbReference type="Gene3D" id="1.10.10.2520">
    <property type="entry name" value="Cell wall hydrolase SleB, domain 1"/>
    <property type="match status" value="1"/>
</dbReference>
<evidence type="ECO:0000313" key="3">
    <source>
        <dbReference type="Proteomes" id="UP000199473"/>
    </source>
</evidence>
<dbReference type="OrthoDB" id="9785345at2"/>
<gene>
    <name evidence="2" type="ORF">SAMN02745775_101514</name>
</gene>
<keyword evidence="2" id="KW-0378">Hydrolase</keyword>
<evidence type="ECO:0000313" key="2">
    <source>
        <dbReference type="EMBL" id="SFK21294.1"/>
    </source>
</evidence>
<evidence type="ECO:0000259" key="1">
    <source>
        <dbReference type="Pfam" id="PF07486"/>
    </source>
</evidence>
<dbReference type="STRING" id="1123062.SAMN02745775_101514"/>
<dbReference type="AlphaFoldDB" id="A0A1I3XP16"/>